<comment type="caution">
    <text evidence="1">The sequence shown here is derived from an EMBL/GenBank/DDBJ whole genome shotgun (WGS) entry which is preliminary data.</text>
</comment>
<organism evidence="1 2">
    <name type="scientific">Lactobacillus nasalidis</name>
    <dbReference type="NCBI Taxonomy" id="2797258"/>
    <lineage>
        <taxon>Bacteria</taxon>
        <taxon>Bacillati</taxon>
        <taxon>Bacillota</taxon>
        <taxon>Bacilli</taxon>
        <taxon>Lactobacillales</taxon>
        <taxon>Lactobacillaceae</taxon>
        <taxon>Lactobacillus</taxon>
    </lineage>
</organism>
<proteinExistence type="predicted"/>
<sequence>MKDYHVYLSAKRITPQTVPAGFSVYNNFGNIKTIVCGDSMADGYGLLVYDRGLSKAVMADYALTDITKLPKAILNDLGAFL</sequence>
<name>A0ABQ3W7Q2_9LACO</name>
<keyword evidence="2" id="KW-1185">Reference proteome</keyword>
<dbReference type="EMBL" id="BOCI01000301">
    <property type="protein sequence ID" value="GHW01465.1"/>
    <property type="molecule type" value="Genomic_DNA"/>
</dbReference>
<gene>
    <name evidence="1" type="ORF">lacNasYZ03_11520</name>
</gene>
<accession>A0ABQ3W7Q2</accession>
<evidence type="ECO:0000313" key="1">
    <source>
        <dbReference type="EMBL" id="GHW01465.1"/>
    </source>
</evidence>
<reference evidence="2" key="1">
    <citation type="submission" date="2021-01" db="EMBL/GenBank/DDBJ databases">
        <title>Draft genome sequence of Nasalis larvatus strain YZ03.</title>
        <authorList>
            <person name="Suzuki-Hashido N."/>
            <person name="Tsuchida S."/>
            <person name="Hayakawa T."/>
        </authorList>
    </citation>
    <scope>NUCLEOTIDE SEQUENCE [LARGE SCALE GENOMIC DNA]</scope>
    <source>
        <strain evidence="2">YZ03</strain>
    </source>
</reference>
<protein>
    <recommendedName>
        <fullName evidence="3">Hydrolase</fullName>
    </recommendedName>
</protein>
<evidence type="ECO:0000313" key="2">
    <source>
        <dbReference type="Proteomes" id="UP000616547"/>
    </source>
</evidence>
<dbReference type="Proteomes" id="UP000616547">
    <property type="component" value="Unassembled WGS sequence"/>
</dbReference>
<dbReference type="RefSeq" id="WP_201331910.1">
    <property type="nucleotide sequence ID" value="NZ_BOCG01000451.1"/>
</dbReference>
<evidence type="ECO:0008006" key="3">
    <source>
        <dbReference type="Google" id="ProtNLM"/>
    </source>
</evidence>